<organism evidence="1 2">
    <name type="scientific">Mesorhizobium ventifaucium</name>
    <dbReference type="NCBI Taxonomy" id="666020"/>
    <lineage>
        <taxon>Bacteria</taxon>
        <taxon>Pseudomonadati</taxon>
        <taxon>Pseudomonadota</taxon>
        <taxon>Alphaproteobacteria</taxon>
        <taxon>Hyphomicrobiales</taxon>
        <taxon>Phyllobacteriaceae</taxon>
        <taxon>Mesorhizobium</taxon>
    </lineage>
</organism>
<dbReference type="EMBL" id="CAKXZS010000019">
    <property type="protein sequence ID" value="CAH2400764.1"/>
    <property type="molecule type" value="Genomic_DNA"/>
</dbReference>
<proteinExistence type="predicted"/>
<evidence type="ECO:0000313" key="2">
    <source>
        <dbReference type="Proteomes" id="UP001152604"/>
    </source>
</evidence>
<dbReference type="Proteomes" id="UP001152604">
    <property type="component" value="Unassembled WGS sequence"/>
</dbReference>
<protein>
    <submittedName>
        <fullName evidence="1">Uncharacterized protein</fullName>
    </submittedName>
</protein>
<comment type="caution">
    <text evidence="1">The sequence shown here is derived from an EMBL/GenBank/DDBJ whole genome shotgun (WGS) entry which is preliminary data.</text>
</comment>
<accession>A0ABM9DVL8</accession>
<gene>
    <name evidence="1" type="ORF">MES4922_260075</name>
</gene>
<evidence type="ECO:0000313" key="1">
    <source>
        <dbReference type="EMBL" id="CAH2400764.1"/>
    </source>
</evidence>
<name>A0ABM9DVL8_9HYPH</name>
<sequence length="61" mass="6432">MKARSSWQRFAGPRPPGCWGVAGTTAGAVDWGAVLVCASEDDADRATIPARSIFFIALLLP</sequence>
<keyword evidence="2" id="KW-1185">Reference proteome</keyword>
<reference evidence="1" key="1">
    <citation type="submission" date="2022-03" db="EMBL/GenBank/DDBJ databases">
        <authorList>
            <person name="Brunel B."/>
        </authorList>
    </citation>
    <scope>NUCLEOTIDE SEQUENCE</scope>
    <source>
        <strain evidence="1">STM4922sample</strain>
    </source>
</reference>